<comment type="similarity">
    <text evidence="1">Belongs to the carbohydrate kinase PfkB family.</text>
</comment>
<keyword evidence="4" id="KW-0418">Kinase</keyword>
<evidence type="ECO:0000313" key="9">
    <source>
        <dbReference type="Proteomes" id="UP001500540"/>
    </source>
</evidence>
<feature type="domain" description="Carbohydrate kinase PfkB" evidence="7">
    <location>
        <begin position="35"/>
        <end position="282"/>
    </location>
</feature>
<dbReference type="EMBL" id="BAABAF010000010">
    <property type="protein sequence ID" value="GAA3775414.1"/>
    <property type="molecule type" value="Genomic_DNA"/>
</dbReference>
<dbReference type="InterPro" id="IPR017583">
    <property type="entry name" value="Tagatose/fructose_Pkinase"/>
</dbReference>
<evidence type="ECO:0000256" key="6">
    <source>
        <dbReference type="PIRNR" id="PIRNR000535"/>
    </source>
</evidence>
<keyword evidence="3" id="KW-0547">Nucleotide-binding</keyword>
<name>A0ABP7GUC2_9MICO</name>
<evidence type="ECO:0000259" key="7">
    <source>
        <dbReference type="Pfam" id="PF00294"/>
    </source>
</evidence>
<keyword evidence="2 6" id="KW-0808">Transferase</keyword>
<proteinExistence type="inferred from homology"/>
<organism evidence="8 9">
    <name type="scientific">Microbacterium kribbense</name>
    <dbReference type="NCBI Taxonomy" id="433645"/>
    <lineage>
        <taxon>Bacteria</taxon>
        <taxon>Bacillati</taxon>
        <taxon>Actinomycetota</taxon>
        <taxon>Actinomycetes</taxon>
        <taxon>Micrococcales</taxon>
        <taxon>Microbacteriaceae</taxon>
        <taxon>Microbacterium</taxon>
    </lineage>
</organism>
<evidence type="ECO:0000256" key="1">
    <source>
        <dbReference type="ARBA" id="ARBA00010688"/>
    </source>
</evidence>
<evidence type="ECO:0000313" key="8">
    <source>
        <dbReference type="EMBL" id="GAA3775414.1"/>
    </source>
</evidence>
<evidence type="ECO:0000256" key="4">
    <source>
        <dbReference type="ARBA" id="ARBA00022777"/>
    </source>
</evidence>
<dbReference type="InterPro" id="IPR011611">
    <property type="entry name" value="PfkB_dom"/>
</dbReference>
<keyword evidence="5" id="KW-0067">ATP-binding</keyword>
<comment type="caution">
    <text evidence="8">The sequence shown here is derived from an EMBL/GenBank/DDBJ whole genome shotgun (WGS) entry which is preliminary data.</text>
</comment>
<dbReference type="SUPFAM" id="SSF53613">
    <property type="entry name" value="Ribokinase-like"/>
    <property type="match status" value="1"/>
</dbReference>
<dbReference type="Proteomes" id="UP001500540">
    <property type="component" value="Unassembled WGS sequence"/>
</dbReference>
<accession>A0ABP7GUC2</accession>
<dbReference type="PIRSF" id="PIRSF000535">
    <property type="entry name" value="1PFK/6PFK/LacC"/>
    <property type="match status" value="1"/>
</dbReference>
<dbReference type="Pfam" id="PF00294">
    <property type="entry name" value="PfkB"/>
    <property type="match status" value="1"/>
</dbReference>
<reference evidence="9" key="1">
    <citation type="journal article" date="2019" name="Int. J. Syst. Evol. Microbiol.">
        <title>The Global Catalogue of Microorganisms (GCM) 10K type strain sequencing project: providing services to taxonomists for standard genome sequencing and annotation.</title>
        <authorList>
            <consortium name="The Broad Institute Genomics Platform"/>
            <consortium name="The Broad Institute Genome Sequencing Center for Infectious Disease"/>
            <person name="Wu L."/>
            <person name="Ma J."/>
        </authorList>
    </citation>
    <scope>NUCLEOTIDE SEQUENCE [LARGE SCALE GENOMIC DNA]</scope>
    <source>
        <strain evidence="9">JCM 16950</strain>
    </source>
</reference>
<gene>
    <name evidence="8" type="ORF">GCM10022240_28830</name>
</gene>
<dbReference type="InterPro" id="IPR029056">
    <property type="entry name" value="Ribokinase-like"/>
</dbReference>
<evidence type="ECO:0000256" key="2">
    <source>
        <dbReference type="ARBA" id="ARBA00022679"/>
    </source>
</evidence>
<evidence type="ECO:0000256" key="3">
    <source>
        <dbReference type="ARBA" id="ARBA00022741"/>
    </source>
</evidence>
<protein>
    <submittedName>
        <fullName evidence="8">1-phosphofructokinase family hexose kinase</fullName>
    </submittedName>
</protein>
<sequence length="301" mass="30035">MITCLGLGPALDVTYGVTRLHVGQIHRPTWAMSLPGGKSINVARALHTLGVASRVIAPLGGAIGDSVRVGLEASGIASIVVPIAAETRLCVSIVDDHSGASTEVYDHPTVIDDSAWKGILTAVEGVAGGWLAVSGSVPAARRRDLGDALAGAVDRGVHLALDVTGDVLTDALVRAHPAVVKVNRDEAAELLGDADARSLARDLHAAGAATAVVTDGAAGAIGVDPTGQWRARPPVRGRFAIGSGDSFLAGLLSSLCAGPGLADALRAATAAGAANTLTPGAGCFSAADASRFASDVTVTDA</sequence>
<keyword evidence="9" id="KW-1185">Reference proteome</keyword>
<dbReference type="Gene3D" id="3.40.1190.20">
    <property type="match status" value="1"/>
</dbReference>
<dbReference type="PANTHER" id="PTHR46566:SF5">
    <property type="entry name" value="1-PHOSPHOFRUCTOKINASE"/>
    <property type="match status" value="1"/>
</dbReference>
<dbReference type="PANTHER" id="PTHR46566">
    <property type="entry name" value="1-PHOSPHOFRUCTOKINASE-RELATED"/>
    <property type="match status" value="1"/>
</dbReference>
<evidence type="ECO:0000256" key="5">
    <source>
        <dbReference type="ARBA" id="ARBA00022840"/>
    </source>
</evidence>